<keyword evidence="2" id="KW-1185">Reference proteome</keyword>
<proteinExistence type="predicted"/>
<gene>
    <name evidence="1" type="primary">AVEN_107241_1</name>
    <name evidence="1" type="ORF">NPIL_206191</name>
</gene>
<accession>A0A8X6MVB7</accession>
<name>A0A8X6MVB7_NEPPI</name>
<dbReference type="EMBL" id="BMAW01051349">
    <property type="protein sequence ID" value="GFS79924.1"/>
    <property type="molecule type" value="Genomic_DNA"/>
</dbReference>
<sequence length="180" mass="21363">MSFLYGEVEEEERISLVASSFGSTKSEDMKMHWKKKYNLEPQWGKIPTAFMLLISTKVHETTKPRYIFGIASIKKRVLLMCYKLHTFNETSQKKDEEENFPTNEEMLQQNFYIDSVVASFDRHKDLNNFIPKSSQLIFQGAFYLRDWKYIGGYKAEYDLEIPVLGLKWNRQLDYLKINMN</sequence>
<dbReference type="AlphaFoldDB" id="A0A8X6MVB7"/>
<evidence type="ECO:0000313" key="1">
    <source>
        <dbReference type="EMBL" id="GFS79924.1"/>
    </source>
</evidence>
<organism evidence="1 2">
    <name type="scientific">Nephila pilipes</name>
    <name type="common">Giant wood spider</name>
    <name type="synonym">Nephila maculata</name>
    <dbReference type="NCBI Taxonomy" id="299642"/>
    <lineage>
        <taxon>Eukaryota</taxon>
        <taxon>Metazoa</taxon>
        <taxon>Ecdysozoa</taxon>
        <taxon>Arthropoda</taxon>
        <taxon>Chelicerata</taxon>
        <taxon>Arachnida</taxon>
        <taxon>Araneae</taxon>
        <taxon>Araneomorphae</taxon>
        <taxon>Entelegynae</taxon>
        <taxon>Araneoidea</taxon>
        <taxon>Nephilidae</taxon>
        <taxon>Nephila</taxon>
    </lineage>
</organism>
<comment type="caution">
    <text evidence="1">The sequence shown here is derived from an EMBL/GenBank/DDBJ whole genome shotgun (WGS) entry which is preliminary data.</text>
</comment>
<reference evidence="1" key="1">
    <citation type="submission" date="2020-08" db="EMBL/GenBank/DDBJ databases">
        <title>Multicomponent nature underlies the extraordinary mechanical properties of spider dragline silk.</title>
        <authorList>
            <person name="Kono N."/>
            <person name="Nakamura H."/>
            <person name="Mori M."/>
            <person name="Yoshida Y."/>
            <person name="Ohtoshi R."/>
            <person name="Malay A.D."/>
            <person name="Moran D.A.P."/>
            <person name="Tomita M."/>
            <person name="Numata K."/>
            <person name="Arakawa K."/>
        </authorList>
    </citation>
    <scope>NUCLEOTIDE SEQUENCE</scope>
</reference>
<protein>
    <submittedName>
        <fullName evidence="1">Uncharacterized protein</fullName>
    </submittedName>
</protein>
<evidence type="ECO:0000313" key="2">
    <source>
        <dbReference type="Proteomes" id="UP000887013"/>
    </source>
</evidence>
<dbReference type="Proteomes" id="UP000887013">
    <property type="component" value="Unassembled WGS sequence"/>
</dbReference>
<dbReference type="OrthoDB" id="6467498at2759"/>